<dbReference type="PANTHER" id="PTHR18870:SF9">
    <property type="entry name" value="PROTEIN TAG-278-RELATED"/>
    <property type="match status" value="1"/>
</dbReference>
<dbReference type="Proteomes" id="UP000001542">
    <property type="component" value="Unassembled WGS sequence"/>
</dbReference>
<keyword evidence="4" id="KW-1185">Reference proteome</keyword>
<evidence type="ECO:0000313" key="3">
    <source>
        <dbReference type="EMBL" id="EAY05038.1"/>
    </source>
</evidence>
<organism evidence="3 4">
    <name type="scientific">Trichomonas vaginalis (strain ATCC PRA-98 / G3)</name>
    <dbReference type="NCBI Taxonomy" id="412133"/>
    <lineage>
        <taxon>Eukaryota</taxon>
        <taxon>Metamonada</taxon>
        <taxon>Parabasalia</taxon>
        <taxon>Trichomonadida</taxon>
        <taxon>Trichomonadidae</taxon>
        <taxon>Trichomonas</taxon>
    </lineage>
</organism>
<dbReference type="InParanoid" id="A2EQJ1"/>
<evidence type="ECO:0000256" key="2">
    <source>
        <dbReference type="SAM" id="Coils"/>
    </source>
</evidence>
<dbReference type="VEuPathDB" id="TrichDB:TVAG_191350"/>
<reference evidence="3" key="2">
    <citation type="journal article" date="2007" name="Science">
        <title>Draft genome sequence of the sexually transmitted pathogen Trichomonas vaginalis.</title>
        <authorList>
            <person name="Carlton J.M."/>
            <person name="Hirt R.P."/>
            <person name="Silva J.C."/>
            <person name="Delcher A.L."/>
            <person name="Schatz M."/>
            <person name="Zhao Q."/>
            <person name="Wortman J.R."/>
            <person name="Bidwell S.L."/>
            <person name="Alsmark U.C.M."/>
            <person name="Besteiro S."/>
            <person name="Sicheritz-Ponten T."/>
            <person name="Noel C.J."/>
            <person name="Dacks J.B."/>
            <person name="Foster P.G."/>
            <person name="Simillion C."/>
            <person name="Van de Peer Y."/>
            <person name="Miranda-Saavedra D."/>
            <person name="Barton G.J."/>
            <person name="Westrop G.D."/>
            <person name="Mueller S."/>
            <person name="Dessi D."/>
            <person name="Fiori P.L."/>
            <person name="Ren Q."/>
            <person name="Paulsen I."/>
            <person name="Zhang H."/>
            <person name="Bastida-Corcuera F.D."/>
            <person name="Simoes-Barbosa A."/>
            <person name="Brown M.T."/>
            <person name="Hayes R.D."/>
            <person name="Mukherjee M."/>
            <person name="Okumura C.Y."/>
            <person name="Schneider R."/>
            <person name="Smith A.J."/>
            <person name="Vanacova S."/>
            <person name="Villalvazo M."/>
            <person name="Haas B.J."/>
            <person name="Pertea M."/>
            <person name="Feldblyum T.V."/>
            <person name="Utterback T.R."/>
            <person name="Shu C.L."/>
            <person name="Osoegawa K."/>
            <person name="de Jong P.J."/>
            <person name="Hrdy I."/>
            <person name="Horvathova L."/>
            <person name="Zubacova Z."/>
            <person name="Dolezal P."/>
            <person name="Malik S.B."/>
            <person name="Logsdon J.M. Jr."/>
            <person name="Henze K."/>
            <person name="Gupta A."/>
            <person name="Wang C.C."/>
            <person name="Dunne R.L."/>
            <person name="Upcroft J.A."/>
            <person name="Upcroft P."/>
            <person name="White O."/>
            <person name="Salzberg S.L."/>
            <person name="Tang P."/>
            <person name="Chiu C.-H."/>
            <person name="Lee Y.-S."/>
            <person name="Embley T.M."/>
            <person name="Coombs G.H."/>
            <person name="Mottram J.C."/>
            <person name="Tachezy J."/>
            <person name="Fraser-Liggett C.M."/>
            <person name="Johnson P.J."/>
        </authorList>
    </citation>
    <scope>NUCLEOTIDE SEQUENCE [LARGE SCALE GENOMIC DNA]</scope>
    <source>
        <strain evidence="3">G3</strain>
    </source>
</reference>
<dbReference type="EMBL" id="DS113458">
    <property type="protein sequence ID" value="EAY05038.1"/>
    <property type="molecule type" value="Genomic_DNA"/>
</dbReference>
<proteinExistence type="predicted"/>
<reference evidence="3" key="1">
    <citation type="submission" date="2006-10" db="EMBL/GenBank/DDBJ databases">
        <authorList>
            <person name="Amadeo P."/>
            <person name="Zhao Q."/>
            <person name="Wortman J."/>
            <person name="Fraser-Liggett C."/>
            <person name="Carlton J."/>
        </authorList>
    </citation>
    <scope>NUCLEOTIDE SEQUENCE</scope>
    <source>
        <strain evidence="3">G3</strain>
    </source>
</reference>
<feature type="coiled-coil region" evidence="2">
    <location>
        <begin position="303"/>
        <end position="341"/>
    </location>
</feature>
<name>A2EQJ1_TRIV3</name>
<evidence type="ECO:0000256" key="1">
    <source>
        <dbReference type="ARBA" id="ARBA00023054"/>
    </source>
</evidence>
<dbReference type="RefSeq" id="XP_001317261.1">
    <property type="nucleotide sequence ID" value="XM_001317226.1"/>
</dbReference>
<dbReference type="PANTHER" id="PTHR18870">
    <property type="entry name" value="PROTEIN TAG-278-RELATED"/>
    <property type="match status" value="1"/>
</dbReference>
<protein>
    <submittedName>
        <fullName evidence="3">Uncharacterized protein</fullName>
    </submittedName>
</protein>
<dbReference type="AlphaFoldDB" id="A2EQJ1"/>
<sequence length="959" mass="113166">MDPGVTLYNMCKKIAQLYKVVQYISAHLEERAFQIEAVRTQYYTEIDKVISLYEKNASKFMEELDPTARYESAQKNLERKHDILETALKQAEKDEVNAAKEEEEVLSKSITPLKETLSQLNDQLKEQIQYLKEKVTEDNTKLVTTIQDVEKKHKKEIDLCDIESEKKYLQLKQENTDKLKAMQDDHRLNMQNIVEEQKQLANTPLDVKALRNGKLKLQNTREFLVTTNTQVQDLIKKYLEIMSNIQPHVIQNSKQIATYSKEYEQDLLMNEQHNEMVTKEFQEEIEKIKEQQIQVQKSQAMQIELLKNELTSLRNSFKAEMDEAEKNKNSTDGNIENVIKNLAASNFKEEEERRKAIAREQEAKEKYMTILTRDTQLTMDDLKADILKAKDEIDDENMILQKAIDSETERFENQKRYLTSNHEELLAQKGKELEESSVMESNYRKADQERKTQKTMLDTLMRIFKTSMENIVVSERDEIRQLELNYEKNKNETQTTVDNEYNAKTRFTSQSINDLQNQYNEEMERIKNERERDIDLQTEMIQTEFNNMKSVDEIRDEYVKEYQKLTDEFESINEKPTISDKYSEKNLNEIKAKKDEIKIKLQNDKETMLDKYKTDFANEQSRHEAKLLTYISALNETIDVGPELQRIREKENVKITKYNTQIQEYSEKLKELQLEFKPATGEAAVDCPEIQELRNKLSEALKNQKEQLTKARNESEKDIKELIDEIKKQEGLNDDSIKNLQESLEYIISQIKDTIQTDQEKKKRRKIEVEEIITNLMMKYEQDKQESQDKFEQNRADMQNNIENSDKELNNQIVDDSESEQNNSIELKKKLKEEEEKMKKEILEYKDHLNHTNPELDNAVEEAYKKRDAAKLAFDNKPIRDQEKTILINLSEILYQKTSHLYTIGRDLLDYRARIVAQEEEVNSRFGRDSQIGVMRSQPVRPMTAVVKKRTTPRLATPV</sequence>
<dbReference type="SMR" id="A2EQJ1"/>
<dbReference type="VEuPathDB" id="TrichDB:TVAGG3_0976310"/>
<feature type="coiled-coil region" evidence="2">
    <location>
        <begin position="777"/>
        <end position="851"/>
    </location>
</feature>
<keyword evidence="1 2" id="KW-0175">Coiled coil</keyword>
<gene>
    <name evidence="3" type="ORF">TVAG_191350</name>
</gene>
<evidence type="ECO:0000313" key="4">
    <source>
        <dbReference type="Proteomes" id="UP000001542"/>
    </source>
</evidence>
<accession>A2EQJ1</accession>
<dbReference type="KEGG" id="tva:4762903"/>
<feature type="coiled-coil region" evidence="2">
    <location>
        <begin position="472"/>
        <end position="607"/>
    </location>
</feature>
<dbReference type="STRING" id="5722.A2EQJ1"/>
<feature type="coiled-coil region" evidence="2">
    <location>
        <begin position="70"/>
        <end position="141"/>
    </location>
</feature>
<feature type="coiled-coil region" evidence="2">
    <location>
        <begin position="648"/>
        <end position="739"/>
    </location>
</feature>